<evidence type="ECO:0000313" key="8">
    <source>
        <dbReference type="EMBL" id="QAT81978.1"/>
    </source>
</evidence>
<evidence type="ECO:0000256" key="4">
    <source>
        <dbReference type="ARBA" id="ARBA00022777"/>
    </source>
</evidence>
<dbReference type="EC" id="2.7.11.1" evidence="1"/>
<feature type="domain" description="Protein kinase" evidence="7">
    <location>
        <begin position="39"/>
        <end position="343"/>
    </location>
</feature>
<keyword evidence="8" id="KW-0723">Serine/threonine-protein kinase</keyword>
<dbReference type="CDD" id="cd14014">
    <property type="entry name" value="STKc_PknB_like"/>
    <property type="match status" value="1"/>
</dbReference>
<dbReference type="GO" id="GO:0004674">
    <property type="term" value="F:protein serine/threonine kinase activity"/>
    <property type="evidence" value="ECO:0007669"/>
    <property type="project" value="UniProtKB-KW"/>
</dbReference>
<protein>
    <recommendedName>
        <fullName evidence="1">non-specific serine/threonine protein kinase</fullName>
        <ecNumber evidence="1">2.7.11.1</ecNumber>
    </recommendedName>
</protein>
<dbReference type="EMBL" id="CP034669">
    <property type="protein sequence ID" value="QAT81978.1"/>
    <property type="molecule type" value="Genomic_DNA"/>
</dbReference>
<gene>
    <name evidence="8" type="primary">pkn6D_1</name>
    <name evidence="8" type="ORF">EJ065_0370</name>
</gene>
<evidence type="ECO:0000256" key="3">
    <source>
        <dbReference type="ARBA" id="ARBA00022741"/>
    </source>
</evidence>
<dbReference type="AlphaFoldDB" id="A0A410RJI9"/>
<dbReference type="InterPro" id="IPR011009">
    <property type="entry name" value="Kinase-like_dom_sf"/>
</dbReference>
<dbReference type="RefSeq" id="WP_128794387.1">
    <property type="nucleotide sequence ID" value="NZ_CP034669.1"/>
</dbReference>
<dbReference type="PANTHER" id="PTHR43671:SF13">
    <property type="entry name" value="SERINE_THREONINE-PROTEIN KINASE NEK2"/>
    <property type="match status" value="1"/>
</dbReference>
<dbReference type="Proteomes" id="UP000288758">
    <property type="component" value="Chromosome"/>
</dbReference>
<evidence type="ECO:0000256" key="6">
    <source>
        <dbReference type="SAM" id="MobiDB-lite"/>
    </source>
</evidence>
<name>A0A410RJI9_CORCK</name>
<evidence type="ECO:0000256" key="5">
    <source>
        <dbReference type="ARBA" id="ARBA00022840"/>
    </source>
</evidence>
<reference evidence="8 9" key="1">
    <citation type="submission" date="2018-12" db="EMBL/GenBank/DDBJ databases">
        <title>Complete Genome Sequence of the Corallopyronin A producing Myxobacterium Corallococcus coralloides B035.</title>
        <authorList>
            <person name="Bouhired S.M."/>
            <person name="Rupp O."/>
            <person name="Blom J."/>
            <person name="Schaeberle T.F."/>
            <person name="Kehraus S."/>
            <person name="Schiefer A."/>
            <person name="Pfarr K."/>
            <person name="Goesmann A."/>
            <person name="Hoerauf A."/>
            <person name="Koenig G.M."/>
        </authorList>
    </citation>
    <scope>NUCLEOTIDE SEQUENCE [LARGE SCALE GENOMIC DNA]</scope>
    <source>
        <strain evidence="8 9">B035</strain>
    </source>
</reference>
<keyword evidence="4 8" id="KW-0418">Kinase</keyword>
<keyword evidence="2" id="KW-0808">Transferase</keyword>
<dbReference type="Gene3D" id="1.10.510.10">
    <property type="entry name" value="Transferase(Phosphotransferase) domain 1"/>
    <property type="match status" value="1"/>
</dbReference>
<evidence type="ECO:0000256" key="2">
    <source>
        <dbReference type="ARBA" id="ARBA00022679"/>
    </source>
</evidence>
<dbReference type="PROSITE" id="PS50011">
    <property type="entry name" value="PROTEIN_KINASE_DOM"/>
    <property type="match status" value="1"/>
</dbReference>
<proteinExistence type="predicted"/>
<organism evidence="8 9">
    <name type="scientific">Corallococcus coralloides</name>
    <name type="common">Myxococcus coralloides</name>
    <dbReference type="NCBI Taxonomy" id="184914"/>
    <lineage>
        <taxon>Bacteria</taxon>
        <taxon>Pseudomonadati</taxon>
        <taxon>Myxococcota</taxon>
        <taxon>Myxococcia</taxon>
        <taxon>Myxococcales</taxon>
        <taxon>Cystobacterineae</taxon>
        <taxon>Myxococcaceae</taxon>
        <taxon>Corallococcus</taxon>
    </lineage>
</organism>
<dbReference type="PANTHER" id="PTHR43671">
    <property type="entry name" value="SERINE/THREONINE-PROTEIN KINASE NEK"/>
    <property type="match status" value="1"/>
</dbReference>
<evidence type="ECO:0000256" key="1">
    <source>
        <dbReference type="ARBA" id="ARBA00012513"/>
    </source>
</evidence>
<dbReference type="InterPro" id="IPR000719">
    <property type="entry name" value="Prot_kinase_dom"/>
</dbReference>
<evidence type="ECO:0000259" key="7">
    <source>
        <dbReference type="PROSITE" id="PS50011"/>
    </source>
</evidence>
<dbReference type="GO" id="GO:0005524">
    <property type="term" value="F:ATP binding"/>
    <property type="evidence" value="ECO:0007669"/>
    <property type="project" value="UniProtKB-KW"/>
</dbReference>
<feature type="region of interest" description="Disordered" evidence="6">
    <location>
        <begin position="1"/>
        <end position="31"/>
    </location>
</feature>
<dbReference type="Pfam" id="PF00069">
    <property type="entry name" value="Pkinase"/>
    <property type="match status" value="1"/>
</dbReference>
<accession>A0A410RJI9</accession>
<keyword evidence="3" id="KW-0547">Nucleotide-binding</keyword>
<dbReference type="InterPro" id="IPR050660">
    <property type="entry name" value="NEK_Ser/Thr_kinase"/>
</dbReference>
<sequence length="389" mass="42924">MPDTTTDDLARTEASPRRRPPPPTPDRPQNLFTVDGIRYEAVRELVRMQTGEVLMLAQRFPERGNGLPGFCFVRRLANPSTYRQRTRLGEEIQLAFRLRHPAIAQVFHRKVHQGALHVVMESVDGPSLETLVSAGVARGRPVSESFALYVGAEIAEALHHAHTLTDAAGQPLGVIHRDVNPRHVYVGTQGEVKLTNFGAAYSLVVGREESPANLVRGDVAYASPEYLRRQPLSPRSDVFSLGVLLVELFTGKHLFDVEDVPLPPRHLAYLFTEIIPSLPLAQMQVLLASFGPEDVEEAVASLSPDVKAMLHVALRARPGERFATAADMRDAMRIALARRHPGYGRQEAAVEWAQVLAEGSCLRDAVEFGEGGLFREGLEAHELAGLRRK</sequence>
<dbReference type="SUPFAM" id="SSF56112">
    <property type="entry name" value="Protein kinase-like (PK-like)"/>
    <property type="match status" value="1"/>
</dbReference>
<evidence type="ECO:0000313" key="9">
    <source>
        <dbReference type="Proteomes" id="UP000288758"/>
    </source>
</evidence>
<keyword evidence="5" id="KW-0067">ATP-binding</keyword>